<dbReference type="KEGG" id="vg:26639934"/>
<proteinExistence type="predicted"/>
<name>A0A0K1LLC9_9CAUD</name>
<dbReference type="RefSeq" id="YP_009213482.1">
    <property type="nucleotide sequence ID" value="NC_028954.1"/>
</dbReference>
<sequence>MKTFVLALLADLAHPGTGWPVLFSLIVFQAWTGAL</sequence>
<evidence type="ECO:0000313" key="1">
    <source>
        <dbReference type="EMBL" id="AKU43259.1"/>
    </source>
</evidence>
<evidence type="ECO:0000313" key="2">
    <source>
        <dbReference type="Proteomes" id="UP000201506"/>
    </source>
</evidence>
<dbReference type="Proteomes" id="UP000201506">
    <property type="component" value="Segment"/>
</dbReference>
<dbReference type="GeneID" id="26639934"/>
<reference evidence="1 2" key="1">
    <citation type="journal article" date="2016" name="Genome Announc.">
        <title>Complete Genome Sequences of Five Bacteriophages That Infect Rhodobacter capsulatus.</title>
        <authorList>
            <person name="Bollivar D.W."/>
            <person name="Bernardoni B."/>
            <person name="Bockman M.R."/>
            <person name="Miller B.M."/>
            <person name="Russell D.A."/>
            <person name="Delesalle V.A."/>
            <person name="Krukonis G.P."/>
            <person name="Hatfull G.F."/>
            <person name="Cross M.R."/>
            <person name="Szewczyk M.M."/>
            <person name="Eppurath A."/>
        </authorList>
    </citation>
    <scope>NUCLEOTIDE SEQUENCE [LARGE SCALE GENOMIC DNA]</scope>
</reference>
<protein>
    <submittedName>
        <fullName evidence="1">Uncharacterized protein</fullName>
    </submittedName>
</protein>
<gene>
    <name evidence="1" type="ORF">RCRHEA_15</name>
</gene>
<dbReference type="EMBL" id="KR935216">
    <property type="protein sequence ID" value="AKU43259.1"/>
    <property type="molecule type" value="Genomic_DNA"/>
</dbReference>
<accession>A0A0K1LLC9</accession>
<organism evidence="1 2">
    <name type="scientific">Rhodobacter phage RcRhea</name>
    <dbReference type="NCBI Taxonomy" id="1662332"/>
    <lineage>
        <taxon>Viruses</taxon>
        <taxon>Duplodnaviria</taxon>
        <taxon>Heunggongvirae</taxon>
        <taxon>Uroviricota</taxon>
        <taxon>Caudoviricetes</taxon>
        <taxon>Cronusvirus</taxon>
        <taxon>Cronusvirus cronus</taxon>
    </lineage>
</organism>